<gene>
    <name evidence="2" type="ORF">RRG08_020458</name>
</gene>
<proteinExistence type="predicted"/>
<dbReference type="AlphaFoldDB" id="A0AAE1D8T4"/>
<evidence type="ECO:0000313" key="2">
    <source>
        <dbReference type="EMBL" id="KAK3761492.1"/>
    </source>
</evidence>
<keyword evidence="1" id="KW-0732">Signal</keyword>
<reference evidence="2" key="1">
    <citation type="journal article" date="2023" name="G3 (Bethesda)">
        <title>A reference genome for the long-term kleptoplast-retaining sea slug Elysia crispata morphotype clarki.</title>
        <authorList>
            <person name="Eastman K.E."/>
            <person name="Pendleton A.L."/>
            <person name="Shaikh M.A."/>
            <person name="Suttiyut T."/>
            <person name="Ogas R."/>
            <person name="Tomko P."/>
            <person name="Gavelis G."/>
            <person name="Widhalm J.R."/>
            <person name="Wisecaver J.H."/>
        </authorList>
    </citation>
    <scope>NUCLEOTIDE SEQUENCE</scope>
    <source>
        <strain evidence="2">ECLA1</strain>
    </source>
</reference>
<keyword evidence="3" id="KW-1185">Reference proteome</keyword>
<organism evidence="2 3">
    <name type="scientific">Elysia crispata</name>
    <name type="common">lettuce slug</name>
    <dbReference type="NCBI Taxonomy" id="231223"/>
    <lineage>
        <taxon>Eukaryota</taxon>
        <taxon>Metazoa</taxon>
        <taxon>Spiralia</taxon>
        <taxon>Lophotrochozoa</taxon>
        <taxon>Mollusca</taxon>
        <taxon>Gastropoda</taxon>
        <taxon>Heterobranchia</taxon>
        <taxon>Euthyneura</taxon>
        <taxon>Panpulmonata</taxon>
        <taxon>Sacoglossa</taxon>
        <taxon>Placobranchoidea</taxon>
        <taxon>Plakobranchidae</taxon>
        <taxon>Elysia</taxon>
    </lineage>
</organism>
<feature type="signal peptide" evidence="1">
    <location>
        <begin position="1"/>
        <end position="19"/>
    </location>
</feature>
<comment type="caution">
    <text evidence="2">The sequence shown here is derived from an EMBL/GenBank/DDBJ whole genome shotgun (WGS) entry which is preliminary data.</text>
</comment>
<evidence type="ECO:0000256" key="1">
    <source>
        <dbReference type="SAM" id="SignalP"/>
    </source>
</evidence>
<dbReference type="EMBL" id="JAWDGP010004882">
    <property type="protein sequence ID" value="KAK3761492.1"/>
    <property type="molecule type" value="Genomic_DNA"/>
</dbReference>
<evidence type="ECO:0000313" key="3">
    <source>
        <dbReference type="Proteomes" id="UP001283361"/>
    </source>
</evidence>
<accession>A0AAE1D8T4</accession>
<dbReference type="Proteomes" id="UP001283361">
    <property type="component" value="Unassembled WGS sequence"/>
</dbReference>
<feature type="chain" id="PRO_5042006861" evidence="1">
    <location>
        <begin position="20"/>
        <end position="78"/>
    </location>
</feature>
<sequence>MKIFFAIALLVLIAIAINAYDFDDGFADDFCSKDACNISTDLNITVNGEDHCCDPKKYSFIVGDTIQDNVTQSCTCYE</sequence>
<name>A0AAE1D8T4_9GAST</name>
<protein>
    <submittedName>
        <fullName evidence="2">Uncharacterized protein</fullName>
    </submittedName>
</protein>